<evidence type="ECO:0000259" key="4">
    <source>
        <dbReference type="Pfam" id="PF08386"/>
    </source>
</evidence>
<organism evidence="5 6">
    <name type="scientific">Kutzneria viridogrisea</name>
    <dbReference type="NCBI Taxonomy" id="47990"/>
    <lineage>
        <taxon>Bacteria</taxon>
        <taxon>Bacillati</taxon>
        <taxon>Actinomycetota</taxon>
        <taxon>Actinomycetes</taxon>
        <taxon>Pseudonocardiales</taxon>
        <taxon>Pseudonocardiaceae</taxon>
        <taxon>Kutzneria</taxon>
    </lineage>
</organism>
<dbReference type="EMBL" id="JACJID010000006">
    <property type="protein sequence ID" value="MBA8930022.1"/>
    <property type="molecule type" value="Genomic_DNA"/>
</dbReference>
<comment type="caution">
    <text evidence="5">The sequence shown here is derived from an EMBL/GenBank/DDBJ whole genome shotgun (WGS) entry which is preliminary data.</text>
</comment>
<sequence>MFLSVTARLAAAAVLATGLSGTAPGPTWRPCTDNAQVDCATVQVPVDWARPQGPKFGLAIARHRATDPARRIGSLVYSPAGPGSSGVEFMTNPRYFSLLISDPVAQRFDVIGIDPRGVGRSNPVLCSRALVDRLPTPTARDTQAQFDTVLAANRAVVRDCRARTGPVFDHIDSASTARDIDAVRAMLGERTISLYGLSYGTVAGQLYAELFPQRIRAMVLDSNIDHSLDSRQAMATGARGGQDSFDEFVTWCATEPACALHGKDVRALVGDLYARAERGDPSAPSLQDLTEGILGPLSQPNRSATANWLAALPGHPAGPPAAAAAGEVIPLPVTTFCADHRSGITSQERLLSDWRLANSAAPDIRFWSGPTPFLCSGWPLPVSNPQHRLTTRGAPPVLVLGSRHDPRTPLAWSADVATQLDHAVLLTYDGAGHGVYLRTECTRGFVERYLVERRTPPAGTHCPAA</sequence>
<dbReference type="Gene3D" id="3.40.50.1820">
    <property type="entry name" value="alpha/beta hydrolase"/>
    <property type="match status" value="1"/>
</dbReference>
<dbReference type="SUPFAM" id="SSF53474">
    <property type="entry name" value="alpha/beta-Hydrolases"/>
    <property type="match status" value="1"/>
</dbReference>
<evidence type="ECO:0000313" key="5">
    <source>
        <dbReference type="EMBL" id="MBA8930022.1"/>
    </source>
</evidence>
<keyword evidence="3" id="KW-0732">Signal</keyword>
<dbReference type="InterPro" id="IPR013595">
    <property type="entry name" value="Pept_S33_TAP-like_C"/>
</dbReference>
<evidence type="ECO:0000256" key="1">
    <source>
        <dbReference type="ARBA" id="ARBA00010088"/>
    </source>
</evidence>
<keyword evidence="6" id="KW-1185">Reference proteome</keyword>
<dbReference type="InterPro" id="IPR029058">
    <property type="entry name" value="AB_hydrolase_fold"/>
</dbReference>
<evidence type="ECO:0000256" key="3">
    <source>
        <dbReference type="SAM" id="SignalP"/>
    </source>
</evidence>
<dbReference type="Proteomes" id="UP000517916">
    <property type="component" value="Unassembled WGS sequence"/>
</dbReference>
<dbReference type="PANTHER" id="PTHR43248">
    <property type="entry name" value="2-SUCCINYL-6-HYDROXY-2,4-CYCLOHEXADIENE-1-CARBOXYLATE SYNTHASE"/>
    <property type="match status" value="1"/>
</dbReference>
<protein>
    <submittedName>
        <fullName evidence="5">Pimeloyl-ACP methyl ester carboxylesterase</fullName>
    </submittedName>
</protein>
<evidence type="ECO:0000256" key="2">
    <source>
        <dbReference type="ARBA" id="ARBA00022801"/>
    </source>
</evidence>
<proteinExistence type="inferred from homology"/>
<name>A0ABR6BTX7_9PSEU</name>
<feature type="chain" id="PRO_5045674676" evidence="3">
    <location>
        <begin position="17"/>
        <end position="465"/>
    </location>
</feature>
<dbReference type="PANTHER" id="PTHR43248:SF25">
    <property type="entry name" value="AB HYDROLASE-1 DOMAIN-CONTAINING PROTEIN-RELATED"/>
    <property type="match status" value="1"/>
</dbReference>
<dbReference type="InterPro" id="IPR051601">
    <property type="entry name" value="Serine_prot/Carboxylest_S33"/>
</dbReference>
<feature type="domain" description="Peptidase S33 tripeptidyl aminopeptidase-like C-terminal" evidence="4">
    <location>
        <begin position="373"/>
        <end position="462"/>
    </location>
</feature>
<accession>A0ABR6BTX7</accession>
<evidence type="ECO:0000313" key="6">
    <source>
        <dbReference type="Proteomes" id="UP000517916"/>
    </source>
</evidence>
<dbReference type="Pfam" id="PF08386">
    <property type="entry name" value="Abhydrolase_4"/>
    <property type="match status" value="1"/>
</dbReference>
<comment type="similarity">
    <text evidence="1">Belongs to the peptidase S33 family.</text>
</comment>
<gene>
    <name evidence="5" type="ORF">BC739_007255</name>
</gene>
<dbReference type="RefSeq" id="WP_182839672.1">
    <property type="nucleotide sequence ID" value="NZ_BAAABQ010000014.1"/>
</dbReference>
<keyword evidence="2" id="KW-0378">Hydrolase</keyword>
<feature type="signal peptide" evidence="3">
    <location>
        <begin position="1"/>
        <end position="16"/>
    </location>
</feature>
<reference evidence="5 6" key="1">
    <citation type="submission" date="2020-08" db="EMBL/GenBank/DDBJ databases">
        <title>Genomic Encyclopedia of Archaeal and Bacterial Type Strains, Phase II (KMG-II): from individual species to whole genera.</title>
        <authorList>
            <person name="Goeker M."/>
        </authorList>
    </citation>
    <scope>NUCLEOTIDE SEQUENCE [LARGE SCALE GENOMIC DNA]</scope>
    <source>
        <strain evidence="5 6">DSM 43850</strain>
    </source>
</reference>